<dbReference type="InParanoid" id="A0A163DNY5"/>
<keyword evidence="2" id="KW-1185">Reference proteome</keyword>
<gene>
    <name evidence="1" type="ORF">PHYBLDRAFT_146795</name>
</gene>
<evidence type="ECO:0000313" key="1">
    <source>
        <dbReference type="EMBL" id="OAD72610.1"/>
    </source>
</evidence>
<dbReference type="RefSeq" id="XP_018290650.1">
    <property type="nucleotide sequence ID" value="XM_018431727.1"/>
</dbReference>
<evidence type="ECO:0000313" key="2">
    <source>
        <dbReference type="Proteomes" id="UP000077315"/>
    </source>
</evidence>
<dbReference type="EMBL" id="KV440983">
    <property type="protein sequence ID" value="OAD72610.1"/>
    <property type="molecule type" value="Genomic_DNA"/>
</dbReference>
<dbReference type="GeneID" id="28992633"/>
<dbReference type="VEuPathDB" id="FungiDB:PHYBLDRAFT_146795"/>
<dbReference type="Proteomes" id="UP000077315">
    <property type="component" value="Unassembled WGS sequence"/>
</dbReference>
<reference evidence="2" key="1">
    <citation type="submission" date="2015-06" db="EMBL/GenBank/DDBJ databases">
        <title>Expansion of signal transduction pathways in fungi by whole-genome duplication.</title>
        <authorList>
            <consortium name="DOE Joint Genome Institute"/>
            <person name="Corrochano L.M."/>
            <person name="Kuo A."/>
            <person name="Marcet-Houben M."/>
            <person name="Polaino S."/>
            <person name="Salamov A."/>
            <person name="Villalobos J.M."/>
            <person name="Alvarez M.I."/>
            <person name="Avalos J."/>
            <person name="Benito E.P."/>
            <person name="Benoit I."/>
            <person name="Burger G."/>
            <person name="Camino L.P."/>
            <person name="Canovas D."/>
            <person name="Cerda-Olmedo E."/>
            <person name="Cheng J.-F."/>
            <person name="Dominguez A."/>
            <person name="Elias M."/>
            <person name="Eslava A.P."/>
            <person name="Glaser F."/>
            <person name="Grimwood J."/>
            <person name="Gutierrez G."/>
            <person name="Heitman J."/>
            <person name="Henrissat B."/>
            <person name="Iturriaga E.A."/>
            <person name="Lang B.F."/>
            <person name="Lavin J.L."/>
            <person name="Lee S."/>
            <person name="Li W."/>
            <person name="Lindquist E."/>
            <person name="Lopez-Garcia S."/>
            <person name="Luque E.M."/>
            <person name="Marcos A.T."/>
            <person name="Martin J."/>
            <person name="McCluskey K."/>
            <person name="Medina H.R."/>
            <person name="Miralles-Duran A."/>
            <person name="Miyazaki A."/>
            <person name="Munoz-Torres E."/>
            <person name="Oguiza J.A."/>
            <person name="Ohm R."/>
            <person name="Olmedo M."/>
            <person name="Orejas M."/>
            <person name="Ortiz-Castellanos L."/>
            <person name="Pisabarro A.G."/>
            <person name="Rodriguez-Romero J."/>
            <person name="Ruiz-Herrera J."/>
            <person name="Ruiz-Vazquez R."/>
            <person name="Sanz C."/>
            <person name="Schackwitz W."/>
            <person name="Schmutz J."/>
            <person name="Shahriari M."/>
            <person name="Shelest E."/>
            <person name="Silva-Franco F."/>
            <person name="Soanes D."/>
            <person name="Syed K."/>
            <person name="Tagua V.G."/>
            <person name="Talbot N.J."/>
            <person name="Thon M."/>
            <person name="De vries R.P."/>
            <person name="Wiebenga A."/>
            <person name="Yadav J.S."/>
            <person name="Braun E.L."/>
            <person name="Baker S."/>
            <person name="Garre V."/>
            <person name="Horwitz B."/>
            <person name="Torres-Martinez S."/>
            <person name="Idnurm A."/>
            <person name="Herrera-Estrella A."/>
            <person name="Gabaldon T."/>
            <person name="Grigoriev I.V."/>
        </authorList>
    </citation>
    <scope>NUCLEOTIDE SEQUENCE [LARGE SCALE GENOMIC DNA]</scope>
    <source>
        <strain evidence="2">NRRL 1555(-)</strain>
    </source>
</reference>
<sequence length="163" mass="19199">MPCACSTYHQRRLYLLGCSTDLTALITSKLILRLHKRYGAIGVLDPSHQQFALQFYYIHPLFHRSIDHYFSIIRYLQYTMNTHWVEFSYEFPIFFFEVRPASLKLPSSIFATLFRVFDMLTCGFRSWFPNNPTCLTFSCFAMWSRLVEGLMRSLGSCENISFP</sequence>
<dbReference type="AlphaFoldDB" id="A0A163DNY5"/>
<proteinExistence type="predicted"/>
<name>A0A163DNY5_PHYB8</name>
<accession>A0A163DNY5</accession>
<protein>
    <submittedName>
        <fullName evidence="1">Uncharacterized protein</fullName>
    </submittedName>
</protein>
<organism evidence="1 2">
    <name type="scientific">Phycomyces blakesleeanus (strain ATCC 8743b / DSM 1359 / FGSC 10004 / NBRC 33097 / NRRL 1555)</name>
    <dbReference type="NCBI Taxonomy" id="763407"/>
    <lineage>
        <taxon>Eukaryota</taxon>
        <taxon>Fungi</taxon>
        <taxon>Fungi incertae sedis</taxon>
        <taxon>Mucoromycota</taxon>
        <taxon>Mucoromycotina</taxon>
        <taxon>Mucoromycetes</taxon>
        <taxon>Mucorales</taxon>
        <taxon>Phycomycetaceae</taxon>
        <taxon>Phycomyces</taxon>
    </lineage>
</organism>